<name>R4RMM9_PHYAS</name>
<keyword evidence="3 4" id="KW-0436">Ligase</keyword>
<accession>R4RMM9</accession>
<dbReference type="Pfam" id="PF00795">
    <property type="entry name" value="CN_hydrolase"/>
    <property type="match status" value="1"/>
</dbReference>
<evidence type="ECO:0000256" key="3">
    <source>
        <dbReference type="ARBA" id="ARBA00022598"/>
    </source>
</evidence>
<keyword evidence="7" id="KW-1185">Reference proteome</keyword>
<dbReference type="GO" id="GO:0009435">
    <property type="term" value="P:NAD+ biosynthetic process"/>
    <property type="evidence" value="ECO:0007669"/>
    <property type="project" value="UniProtKB-UniRule"/>
</dbReference>
<dbReference type="CDD" id="cd07570">
    <property type="entry name" value="GAT_Gln-NAD-synth"/>
    <property type="match status" value="1"/>
</dbReference>
<dbReference type="Gene3D" id="3.60.110.10">
    <property type="entry name" value="Carbon-nitrogen hydrolase"/>
    <property type="match status" value="1"/>
</dbReference>
<evidence type="ECO:0000256" key="1">
    <source>
        <dbReference type="ARBA" id="ARBA00005188"/>
    </source>
</evidence>
<evidence type="ECO:0000259" key="5">
    <source>
        <dbReference type="PROSITE" id="PS50263"/>
    </source>
</evidence>
<keyword evidence="4" id="KW-0067">ATP-binding</keyword>
<dbReference type="HOGENOM" id="CLU_025662_0_0_14"/>
<dbReference type="GO" id="GO:0005524">
    <property type="term" value="F:ATP binding"/>
    <property type="evidence" value="ECO:0007669"/>
    <property type="project" value="UniProtKB-UniRule"/>
</dbReference>
<organism evidence="6 7">
    <name type="scientific">Strawberry lethal yellows phytoplasma (CPA) str. NZSb11</name>
    <dbReference type="NCBI Taxonomy" id="980422"/>
    <lineage>
        <taxon>Bacteria</taxon>
        <taxon>Bacillati</taxon>
        <taxon>Mycoplasmatota</taxon>
        <taxon>Mollicutes</taxon>
        <taxon>Acholeplasmatales</taxon>
        <taxon>Acholeplasmataceae</taxon>
        <taxon>Candidatus Phytoplasma</taxon>
        <taxon>16SrXII (Stolbur group)</taxon>
    </lineage>
</organism>
<dbReference type="EC" id="6.3.5.1" evidence="4"/>
<dbReference type="UniPathway" id="UPA00253">
    <property type="reaction ID" value="UER00334"/>
</dbReference>
<feature type="domain" description="CN hydrolase" evidence="5">
    <location>
        <begin position="7"/>
        <end position="265"/>
    </location>
</feature>
<dbReference type="PROSITE" id="PS50263">
    <property type="entry name" value="CN_HYDROLASE"/>
    <property type="match status" value="1"/>
</dbReference>
<dbReference type="SUPFAM" id="SSF56317">
    <property type="entry name" value="Carbon-nitrogen hydrolase"/>
    <property type="match status" value="1"/>
</dbReference>
<keyword evidence="4" id="KW-0547">Nucleotide-binding</keyword>
<comment type="similarity">
    <text evidence="2 4">In the C-terminal section; belongs to the NAD synthetase family.</text>
</comment>
<dbReference type="PIRSF" id="PIRSF006630">
    <property type="entry name" value="NADS_GAT"/>
    <property type="match status" value="1"/>
</dbReference>
<dbReference type="RefSeq" id="WP_015638089.1">
    <property type="nucleotide sequence ID" value="NC_021236.1"/>
</dbReference>
<dbReference type="PATRIC" id="fig|980422.3.peg.611"/>
<dbReference type="GO" id="GO:0004359">
    <property type="term" value="F:glutaminase activity"/>
    <property type="evidence" value="ECO:0007669"/>
    <property type="project" value="InterPro"/>
</dbReference>
<dbReference type="InterPro" id="IPR036526">
    <property type="entry name" value="C-N_Hydrolase_sf"/>
</dbReference>
<proteinExistence type="inferred from homology"/>
<keyword evidence="4" id="KW-0520">NAD</keyword>
<evidence type="ECO:0000256" key="4">
    <source>
        <dbReference type="PIRNR" id="PIRNR006630"/>
    </source>
</evidence>
<sequence length="588" mass="67538">MYKNGLIKIQLSTPNLKIGNPQANAFSINKILQESKALFVLFPELCLSGYTAGDLFFETFFLKENLKALDWLLKNNTFEGVFILGMPLALHEVLFNVAVVIQKDKILGIIPKKTIPNYKEFMEKRWFQSGKTVDNQQITILGQEVPFGDILFVNSKHDIIFGVEVCQDLWTVFSPSDLMALNGAHLIFNLSSSTEHVGKINPRKIAILDHSRKQIGGYFYASSGITEITESNLFSNHKMAASLGQMIGEKNLFNQDINLIVDLDLDFIKYQRRIDTTYGDQRIGNTFPFLKAFFQTEESSDYHFESPISQTPFINQDSLQNDLELANEIQKLALKTKLQDLDTKVILEITENINDFVTFMVLLQTFSLLQKPLADLIIILNPISFQDLSHYQLLKTFIQDQGVVNFQEKGFSNQTQFLSFLSHNQLLKETDSQTALLLENNNFSELALGQMSQRGYYDYLYNVNSGLPHLLIKELIFYHLKSPLLNHFQPLKLIYQQKAQALMNTQIIIEDFILFHHLKNGHEPNKIAWLLQIAFNYDSLQSQTLVFNYLKRFFQSQFKRQNMSPGPKILENSLCPRGESRLPVGLKR</sequence>
<dbReference type="InterPro" id="IPR014445">
    <property type="entry name" value="Gln-dep_NAD_synthase"/>
</dbReference>
<dbReference type="InterPro" id="IPR041856">
    <property type="entry name" value="NAD+_synth_C"/>
</dbReference>
<dbReference type="Gene3D" id="1.10.10.1140">
    <property type="entry name" value="Glutamine-dependent NAD+ synthetase, C-terminal domain"/>
    <property type="match status" value="1"/>
</dbReference>
<dbReference type="EMBL" id="CP002548">
    <property type="protein sequence ID" value="AGL90580.1"/>
    <property type="molecule type" value="Genomic_DNA"/>
</dbReference>
<dbReference type="PANTHER" id="PTHR23090:SF9">
    <property type="entry name" value="GLUTAMINE-DEPENDENT NAD(+) SYNTHETASE"/>
    <property type="match status" value="1"/>
</dbReference>
<dbReference type="InterPro" id="IPR003694">
    <property type="entry name" value="NAD_synthase"/>
</dbReference>
<dbReference type="GO" id="GO:0005737">
    <property type="term" value="C:cytoplasm"/>
    <property type="evidence" value="ECO:0007669"/>
    <property type="project" value="InterPro"/>
</dbReference>
<protein>
    <recommendedName>
        <fullName evidence="4">Glutamine-dependent NAD(+) synthetase</fullName>
        <ecNumber evidence="4">6.3.5.1</ecNumber>
    </recommendedName>
    <alternativeName>
        <fullName evidence="4">NAD(+) synthase [glutamine-hydrolyzing]</fullName>
    </alternativeName>
</protein>
<reference evidence="6 7" key="1">
    <citation type="journal article" date="2013" name="BMC Genomics">
        <title>Comparison of the complete genome sequence of two closely related isolates of 'Candidatus Phytoplasma australiense' reveals genome plasticity.</title>
        <authorList>
            <person name="Andersen M.T."/>
            <person name="Liefting L.W."/>
            <person name="Havukkala I."/>
            <person name="Beever R.E."/>
        </authorList>
    </citation>
    <scope>NUCLEOTIDE SEQUENCE [LARGE SCALE GENOMIC DNA]</scope>
    <source>
        <strain evidence="6 7">NZSb11</strain>
    </source>
</reference>
<gene>
    <name evidence="6" type="primary">nadE</name>
    <name evidence="6" type="ORF">SLY_0665</name>
</gene>
<dbReference type="AlphaFoldDB" id="R4RMM9"/>
<dbReference type="OrthoDB" id="9803818at2"/>
<evidence type="ECO:0000313" key="7">
    <source>
        <dbReference type="Proteomes" id="UP000013941"/>
    </source>
</evidence>
<dbReference type="InterPro" id="IPR003010">
    <property type="entry name" value="C-N_Hydrolase"/>
</dbReference>
<evidence type="ECO:0000313" key="6">
    <source>
        <dbReference type="EMBL" id="AGL90580.1"/>
    </source>
</evidence>
<dbReference type="KEGG" id="nzs:SLY_0665"/>
<comment type="pathway">
    <text evidence="1 4">Cofactor biosynthesis; NAD(+) biosynthesis; NAD(+) from deamido-NAD(+) (L-Gln route): step 1/1.</text>
</comment>
<dbReference type="Proteomes" id="UP000013941">
    <property type="component" value="Chromosome"/>
</dbReference>
<evidence type="ECO:0000256" key="2">
    <source>
        <dbReference type="ARBA" id="ARBA00007145"/>
    </source>
</evidence>
<dbReference type="GO" id="GO:0003952">
    <property type="term" value="F:NAD+ synthase (glutamine-hydrolyzing) activity"/>
    <property type="evidence" value="ECO:0007669"/>
    <property type="project" value="UniProtKB-UniRule"/>
</dbReference>
<comment type="catalytic activity">
    <reaction evidence="4">
        <text>deamido-NAD(+) + L-glutamine + ATP + H2O = L-glutamate + AMP + diphosphate + NAD(+) + H(+)</text>
        <dbReference type="Rhea" id="RHEA:24384"/>
        <dbReference type="ChEBI" id="CHEBI:15377"/>
        <dbReference type="ChEBI" id="CHEBI:15378"/>
        <dbReference type="ChEBI" id="CHEBI:29985"/>
        <dbReference type="ChEBI" id="CHEBI:30616"/>
        <dbReference type="ChEBI" id="CHEBI:33019"/>
        <dbReference type="ChEBI" id="CHEBI:57540"/>
        <dbReference type="ChEBI" id="CHEBI:58359"/>
        <dbReference type="ChEBI" id="CHEBI:58437"/>
        <dbReference type="ChEBI" id="CHEBI:456215"/>
        <dbReference type="EC" id="6.3.5.1"/>
    </reaction>
</comment>
<dbReference type="PANTHER" id="PTHR23090">
    <property type="entry name" value="NH 3 /GLUTAMINE-DEPENDENT NAD + SYNTHETASE"/>
    <property type="match status" value="1"/>
</dbReference>